<dbReference type="SUPFAM" id="SSF52788">
    <property type="entry name" value="Phosphotyrosine protein phosphatases I"/>
    <property type="match status" value="1"/>
</dbReference>
<gene>
    <name evidence="7" type="primary">ptpA_2</name>
    <name evidence="7" type="ORF">BN1051_02496</name>
</gene>
<sequence length="166" mass="18321">MYRIEVVCTGNVCRSPISELVLQRAFGDAGLADRVVITSAGLAAWDPDEPMDPRSSAVLLRNGFSEDQVSGFVARPFRQDRIPVLDLMLALDRSHEDRLLAWAPPEHRPRVRLLRSFDPAASGLPREELDVPDPWFGEDVDFDAAYDLIEAAAPGVVAAVRIELQA</sequence>
<evidence type="ECO:0000256" key="3">
    <source>
        <dbReference type="ARBA" id="ARBA00022801"/>
    </source>
</evidence>
<evidence type="ECO:0000256" key="4">
    <source>
        <dbReference type="ARBA" id="ARBA00022912"/>
    </source>
</evidence>
<dbReference type="Gene3D" id="3.40.50.2300">
    <property type="match status" value="1"/>
</dbReference>
<feature type="domain" description="Phosphotyrosine protein phosphatase I" evidence="6">
    <location>
        <begin position="2"/>
        <end position="159"/>
    </location>
</feature>
<feature type="active site" description="Nucleophile" evidence="5">
    <location>
        <position position="8"/>
    </location>
</feature>
<protein>
    <recommendedName>
        <fullName evidence="2">protein-tyrosine-phosphatase</fullName>
        <ecNumber evidence="2">3.1.3.48</ecNumber>
    </recommendedName>
</protein>
<feature type="active site" evidence="5">
    <location>
        <position position="14"/>
    </location>
</feature>
<dbReference type="CDD" id="cd16343">
    <property type="entry name" value="LMWPTP"/>
    <property type="match status" value="1"/>
</dbReference>
<comment type="similarity">
    <text evidence="1">Belongs to the low molecular weight phosphotyrosine protein phosphatase family.</text>
</comment>
<feature type="active site" description="Proton donor" evidence="5">
    <location>
        <position position="133"/>
    </location>
</feature>
<dbReference type="EC" id="3.1.3.48" evidence="2"/>
<dbReference type="Pfam" id="PF01451">
    <property type="entry name" value="LMWPc"/>
    <property type="match status" value="1"/>
</dbReference>
<dbReference type="InterPro" id="IPR017867">
    <property type="entry name" value="Tyr_phospatase_low_mol_wt"/>
</dbReference>
<accession>A0A078MUM8</accession>
<dbReference type="PANTHER" id="PTHR11717">
    <property type="entry name" value="LOW MOLECULAR WEIGHT PROTEIN TYROSINE PHOSPHATASE"/>
    <property type="match status" value="1"/>
</dbReference>
<dbReference type="SMART" id="SM00226">
    <property type="entry name" value="LMWPc"/>
    <property type="match status" value="1"/>
</dbReference>
<reference evidence="7" key="1">
    <citation type="submission" date="2014-07" db="EMBL/GenBank/DDBJ databases">
        <authorList>
            <person name="Urmite Genomes Urmite Genomes"/>
        </authorList>
    </citation>
    <scope>NUCLEOTIDE SEQUENCE</scope>
    <source>
        <strain evidence="7">11W110_air</strain>
    </source>
</reference>
<evidence type="ECO:0000256" key="5">
    <source>
        <dbReference type="PIRSR" id="PIRSR617867-1"/>
    </source>
</evidence>
<keyword evidence="3" id="KW-0378">Hydrolase</keyword>
<proteinExistence type="inferred from homology"/>
<keyword evidence="4" id="KW-0904">Protein phosphatase</keyword>
<dbReference type="AlphaFoldDB" id="A0A078MUM8"/>
<dbReference type="InterPro" id="IPR036196">
    <property type="entry name" value="Ptyr_pPase_sf"/>
</dbReference>
<evidence type="ECO:0000313" key="7">
    <source>
        <dbReference type="EMBL" id="CEA09132.1"/>
    </source>
</evidence>
<dbReference type="GO" id="GO:0004725">
    <property type="term" value="F:protein tyrosine phosphatase activity"/>
    <property type="evidence" value="ECO:0007669"/>
    <property type="project" value="UniProtKB-EC"/>
</dbReference>
<dbReference type="InterPro" id="IPR023485">
    <property type="entry name" value="Ptyr_pPase"/>
</dbReference>
<name>A0A078MUM8_9MICC</name>
<dbReference type="EMBL" id="LN483071">
    <property type="protein sequence ID" value="CEA09132.1"/>
    <property type="molecule type" value="Genomic_DNA"/>
</dbReference>
<dbReference type="PATRIC" id="fig|1461584.3.peg.2471"/>
<dbReference type="InterPro" id="IPR050438">
    <property type="entry name" value="LMW_PTPase"/>
</dbReference>
<evidence type="ECO:0000259" key="6">
    <source>
        <dbReference type="SMART" id="SM00226"/>
    </source>
</evidence>
<organism evidence="7">
    <name type="scientific">Arthrobacter saudimassiliensis</name>
    <dbReference type="NCBI Taxonomy" id="1461584"/>
    <lineage>
        <taxon>Bacteria</taxon>
        <taxon>Bacillati</taxon>
        <taxon>Actinomycetota</taxon>
        <taxon>Actinomycetes</taxon>
        <taxon>Micrococcales</taxon>
        <taxon>Micrococcaceae</taxon>
        <taxon>Arthrobacter</taxon>
    </lineage>
</organism>
<evidence type="ECO:0000256" key="2">
    <source>
        <dbReference type="ARBA" id="ARBA00013064"/>
    </source>
</evidence>
<dbReference type="PANTHER" id="PTHR11717:SF7">
    <property type="entry name" value="LOW MOLECULAR WEIGHT PHOSPHOTYROSINE PROTEIN PHOSPHATASE"/>
    <property type="match status" value="1"/>
</dbReference>
<dbReference type="PRINTS" id="PR00719">
    <property type="entry name" value="LMWPTPASE"/>
</dbReference>
<evidence type="ECO:0000256" key="1">
    <source>
        <dbReference type="ARBA" id="ARBA00011063"/>
    </source>
</evidence>